<organism evidence="1 2">
    <name type="scientific">Nicotiana tabacum</name>
    <name type="common">Common tobacco</name>
    <dbReference type="NCBI Taxonomy" id="4097"/>
    <lineage>
        <taxon>Eukaryota</taxon>
        <taxon>Viridiplantae</taxon>
        <taxon>Streptophyta</taxon>
        <taxon>Embryophyta</taxon>
        <taxon>Tracheophyta</taxon>
        <taxon>Spermatophyta</taxon>
        <taxon>Magnoliopsida</taxon>
        <taxon>eudicotyledons</taxon>
        <taxon>Gunneridae</taxon>
        <taxon>Pentapetalae</taxon>
        <taxon>asterids</taxon>
        <taxon>lamiids</taxon>
        <taxon>Solanales</taxon>
        <taxon>Solanaceae</taxon>
        <taxon>Nicotianoideae</taxon>
        <taxon>Nicotianeae</taxon>
        <taxon>Nicotiana</taxon>
    </lineage>
</organism>
<proteinExistence type="predicted"/>
<accession>A0AC58U3Y2</accession>
<reference evidence="1" key="1">
    <citation type="journal article" date="2014" name="Nat. Commun.">
        <title>The tobacco genome sequence and its comparison with those of tomato and potato.</title>
        <authorList>
            <person name="Sierro N."/>
            <person name="Battey J.N."/>
            <person name="Ouadi S."/>
            <person name="Bakaher N."/>
            <person name="Bovet L."/>
            <person name="Willig A."/>
            <person name="Goepfert S."/>
            <person name="Peitsch M.C."/>
            <person name="Ivanov N.V."/>
        </authorList>
    </citation>
    <scope>NUCLEOTIDE SEQUENCE [LARGE SCALE GENOMIC DNA]</scope>
</reference>
<evidence type="ECO:0000313" key="2">
    <source>
        <dbReference type="RefSeq" id="XP_075104187.1"/>
    </source>
</evidence>
<evidence type="ECO:0000313" key="1">
    <source>
        <dbReference type="Proteomes" id="UP000790787"/>
    </source>
</evidence>
<keyword evidence="1" id="KW-1185">Reference proteome</keyword>
<sequence length="660" mass="73229">MAPDSTPTSSPTPTVIPPSTSLDPSHPLYVHASDNPGVTLVTVPFSDTGYVSWRKNVLIALSAKNKAGMVNRRITQAPPDSSLYDHWLRCNDIVFAWLSNSVSRDINDRVLHCDTTRDLWKVRKLWDELKTTSFGPACTCGAEPQCSEGQKLIHFLTGLNETYSNVRSNILMMIPVPSLSKAYSMLLHDKSQREIQASRSPFLSESTFFHAKSSLVQNTSTNKSYSQKISFENKRTNIVCKYCRKPGHSIDKCYRLHGFPPDFKFTKGLKAIACVQLDDPRTDSFSASEALYGSPVHGFSKEQYQYLMSLFQQSQLSAVTQDPGIASSVMGAFAANVLLVSSFQFNLVSVPQLVDQFHYTTLFTNISCYIQALSLKRSLKIGRAANGLYIIHSDLVVERSVSSVNTISAISSSLKCDYSACTTTCYPLGNKGYKLLNLTPHSIPFSRDVIFHEHIFPYDSSSPPPAFPIFPDPFTNISPTATTSTPSHVQVPQPASLVASSPHDPHSSSPSPSATLPTVPSTVTSTEIHMHEPRFYHQAAPHSAWQDVMIKEFQALEARLVIRGDSQKEGIDYFETFSPIVKITTIKYLLILAVKHGWAVHQLDVDNAFLYRDLHEEVYMKIPLGLTIAPSSSDAPLACKLKKSLYGLKQASRQWFAKLS</sequence>
<reference evidence="2" key="2">
    <citation type="submission" date="2025-08" db="UniProtKB">
        <authorList>
            <consortium name="RefSeq"/>
        </authorList>
    </citation>
    <scope>IDENTIFICATION</scope>
    <source>
        <tissue evidence="2">Leaf</tissue>
    </source>
</reference>
<protein>
    <submittedName>
        <fullName evidence="2">Uncharacterized protein LOC142178482</fullName>
    </submittedName>
</protein>
<gene>
    <name evidence="2" type="primary">LOC142178482</name>
</gene>
<name>A0AC58U3Y2_TOBAC</name>
<dbReference type="Proteomes" id="UP000790787">
    <property type="component" value="Chromosome 3"/>
</dbReference>
<dbReference type="RefSeq" id="XP_075104187.1">
    <property type="nucleotide sequence ID" value="XM_075248086.1"/>
</dbReference>